<proteinExistence type="inferred from homology"/>
<sequence>MRFLHIADLHIGKRVNEFSMIEDQRYILDQILAVVEREKPDGILIAGDVYDKSQPSAEAVELLDEFLTELMSYRHPVFVISGNHDSPERLGFGSQIMQKDELYIAGVFNGHLWKVTLSDEYGPVNIYMLPFVKPASVRPFYDETIETYEQAVRAVIDDSNVDRNERNILIAHQFISAGGQKPEQSDSEVFSIGGLDNIDSAVFEDFDYVALGHLHGPQRIGRDTIRYAGSPLKYSFSEARHHKSVVMIGLAEKGNVQYDLIPLKPLRDLREIQGPIEELLCVGRKDAAFSQDYIHATLTDEDEIYDAIGQIRKVYPNLMALDFDNKRSRQASDEQDAFAREAAKKSTMELFADFYKLQNHVELSAEQITIMKDIFEKAGGER</sequence>
<gene>
    <name evidence="7" type="primary">sbcD</name>
    <name evidence="10" type="ORF">INP51_01175</name>
</gene>
<evidence type="ECO:0000256" key="3">
    <source>
        <dbReference type="ARBA" id="ARBA00013365"/>
    </source>
</evidence>
<evidence type="ECO:0000256" key="2">
    <source>
        <dbReference type="ARBA" id="ARBA00011322"/>
    </source>
</evidence>
<accession>A0A7M2RJW0</accession>
<dbReference type="Gene3D" id="3.60.21.10">
    <property type="match status" value="1"/>
</dbReference>
<dbReference type="GO" id="GO:0006260">
    <property type="term" value="P:DNA replication"/>
    <property type="evidence" value="ECO:0007669"/>
    <property type="project" value="UniProtKB-KW"/>
</dbReference>
<organism evidence="10 11">
    <name type="scientific">Blautia liquoris</name>
    <dbReference type="NCBI Taxonomy" id="2779518"/>
    <lineage>
        <taxon>Bacteria</taxon>
        <taxon>Bacillati</taxon>
        <taxon>Bacillota</taxon>
        <taxon>Clostridia</taxon>
        <taxon>Lachnospirales</taxon>
        <taxon>Lachnospiraceae</taxon>
        <taxon>Blautia</taxon>
    </lineage>
</organism>
<comment type="subunit">
    <text evidence="2 7">Heterodimer of SbcC and SbcD.</text>
</comment>
<dbReference type="InterPro" id="IPR041796">
    <property type="entry name" value="Mre11_N"/>
</dbReference>
<evidence type="ECO:0000256" key="7">
    <source>
        <dbReference type="RuleBase" id="RU363069"/>
    </source>
</evidence>
<comment type="similarity">
    <text evidence="1 7">Belongs to the SbcD family.</text>
</comment>
<dbReference type="CDD" id="cd00840">
    <property type="entry name" value="MPP_Mre11_N"/>
    <property type="match status" value="1"/>
</dbReference>
<dbReference type="GO" id="GO:0008408">
    <property type="term" value="F:3'-5' exonuclease activity"/>
    <property type="evidence" value="ECO:0007669"/>
    <property type="project" value="InterPro"/>
</dbReference>
<evidence type="ECO:0000259" key="8">
    <source>
        <dbReference type="Pfam" id="PF00149"/>
    </source>
</evidence>
<evidence type="ECO:0000313" key="10">
    <source>
        <dbReference type="EMBL" id="QOV19620.1"/>
    </source>
</evidence>
<dbReference type="InterPro" id="IPR050535">
    <property type="entry name" value="DNA_Repair-Maintenance_Comp"/>
</dbReference>
<dbReference type="GO" id="GO:0006310">
    <property type="term" value="P:DNA recombination"/>
    <property type="evidence" value="ECO:0007669"/>
    <property type="project" value="UniProtKB-KW"/>
</dbReference>
<feature type="domain" description="Nuclease SbcCD subunit D C-terminal" evidence="9">
    <location>
        <begin position="265"/>
        <end position="358"/>
    </location>
</feature>
<keyword evidence="4 7" id="KW-0540">Nuclease</keyword>
<dbReference type="Pfam" id="PF00149">
    <property type="entry name" value="Metallophos"/>
    <property type="match status" value="1"/>
</dbReference>
<dbReference type="EMBL" id="CP063304">
    <property type="protein sequence ID" value="QOV19620.1"/>
    <property type="molecule type" value="Genomic_DNA"/>
</dbReference>
<dbReference type="InterPro" id="IPR026843">
    <property type="entry name" value="SbcD_C"/>
</dbReference>
<keyword evidence="6 7" id="KW-0269">Exonuclease</keyword>
<dbReference type="InterPro" id="IPR029052">
    <property type="entry name" value="Metallo-depent_PP-like"/>
</dbReference>
<dbReference type="PANTHER" id="PTHR30337:SF0">
    <property type="entry name" value="NUCLEASE SBCCD SUBUNIT D"/>
    <property type="match status" value="1"/>
</dbReference>
<name>A0A7M2RJW0_9FIRM</name>
<keyword evidence="11" id="KW-1185">Reference proteome</keyword>
<dbReference type="PANTHER" id="PTHR30337">
    <property type="entry name" value="COMPONENT OF ATP-DEPENDENT DSDNA EXONUCLEASE"/>
    <property type="match status" value="1"/>
</dbReference>
<evidence type="ECO:0000256" key="6">
    <source>
        <dbReference type="ARBA" id="ARBA00022839"/>
    </source>
</evidence>
<keyword evidence="7" id="KW-0255">Endonuclease</keyword>
<protein>
    <recommendedName>
        <fullName evidence="3 7">Nuclease SbcCD subunit D</fullName>
    </recommendedName>
</protein>
<evidence type="ECO:0000259" key="9">
    <source>
        <dbReference type="Pfam" id="PF12320"/>
    </source>
</evidence>
<keyword evidence="7" id="KW-0233">DNA recombination</keyword>
<dbReference type="Proteomes" id="UP000593601">
    <property type="component" value="Chromosome"/>
</dbReference>
<dbReference type="AlphaFoldDB" id="A0A7M2RJW0"/>
<evidence type="ECO:0000313" key="11">
    <source>
        <dbReference type="Proteomes" id="UP000593601"/>
    </source>
</evidence>
<evidence type="ECO:0000256" key="5">
    <source>
        <dbReference type="ARBA" id="ARBA00022801"/>
    </source>
</evidence>
<dbReference type="GO" id="GO:0004519">
    <property type="term" value="F:endonuclease activity"/>
    <property type="evidence" value="ECO:0007669"/>
    <property type="project" value="UniProtKB-KW"/>
</dbReference>
<feature type="domain" description="Calcineurin-like phosphoesterase" evidence="8">
    <location>
        <begin position="1"/>
        <end position="217"/>
    </location>
</feature>
<dbReference type="RefSeq" id="WP_193735940.1">
    <property type="nucleotide sequence ID" value="NZ_CP063304.1"/>
</dbReference>
<dbReference type="InterPro" id="IPR004593">
    <property type="entry name" value="SbcD"/>
</dbReference>
<reference evidence="10 11" key="1">
    <citation type="submission" date="2020-10" db="EMBL/GenBank/DDBJ databases">
        <title>Blautia liquoris sp.nov., isolated from the mud in a fermentation cellar used for the production of Chinese strong-flavoured liquor.</title>
        <authorList>
            <person name="Lu L."/>
        </authorList>
    </citation>
    <scope>NUCLEOTIDE SEQUENCE [LARGE SCALE GENOMIC DNA]</scope>
    <source>
        <strain evidence="10 11">LZLJ-3</strain>
    </source>
</reference>
<dbReference type="InterPro" id="IPR004843">
    <property type="entry name" value="Calcineurin-like_PHP"/>
</dbReference>
<evidence type="ECO:0000256" key="4">
    <source>
        <dbReference type="ARBA" id="ARBA00022722"/>
    </source>
</evidence>
<keyword evidence="7" id="KW-0235">DNA replication</keyword>
<dbReference type="KEGG" id="bliq:INP51_01175"/>
<comment type="function">
    <text evidence="7">SbcCD cleaves DNA hairpin structures. These structures can inhibit DNA replication and are intermediates in certain DNA recombination reactions. The complex acts as a 3'-&gt;5' double strand exonuclease that can open hairpins. It also has a 5' single-strand endonuclease activity.</text>
</comment>
<evidence type="ECO:0000256" key="1">
    <source>
        <dbReference type="ARBA" id="ARBA00010555"/>
    </source>
</evidence>
<dbReference type="Pfam" id="PF12320">
    <property type="entry name" value="SbcD_C"/>
    <property type="match status" value="1"/>
</dbReference>
<keyword evidence="5 7" id="KW-0378">Hydrolase</keyword>
<dbReference type="SUPFAM" id="SSF56300">
    <property type="entry name" value="Metallo-dependent phosphatases"/>
    <property type="match status" value="1"/>
</dbReference>
<dbReference type="NCBIfam" id="TIGR00619">
    <property type="entry name" value="sbcd"/>
    <property type="match status" value="1"/>
</dbReference>